<feature type="region of interest" description="Disordered" evidence="13">
    <location>
        <begin position="397"/>
        <end position="454"/>
    </location>
</feature>
<evidence type="ECO:0000256" key="8">
    <source>
        <dbReference type="ARBA" id="ARBA00023055"/>
    </source>
</evidence>
<evidence type="ECO:0000256" key="2">
    <source>
        <dbReference type="ARBA" id="ARBA00004623"/>
    </source>
</evidence>
<dbReference type="PANTHER" id="PTHR13190">
    <property type="entry name" value="AUTOPHAGY-RELATED 2, ISOFORM A"/>
    <property type="match status" value="1"/>
</dbReference>
<dbReference type="Pfam" id="PF13329">
    <property type="entry name" value="ATG2_CAD"/>
    <property type="match status" value="1"/>
</dbReference>
<evidence type="ECO:0000313" key="14">
    <source>
        <dbReference type="EMBL" id="BEI93248.1"/>
    </source>
</evidence>
<evidence type="ECO:0000256" key="4">
    <source>
        <dbReference type="ARBA" id="ARBA00018070"/>
    </source>
</evidence>
<dbReference type="GO" id="GO:0061709">
    <property type="term" value="P:reticulophagy"/>
    <property type="evidence" value="ECO:0007669"/>
    <property type="project" value="TreeGrafter"/>
</dbReference>
<organism evidence="14 15">
    <name type="scientific">Cutaneotrichosporon cavernicola</name>
    <dbReference type="NCBI Taxonomy" id="279322"/>
    <lineage>
        <taxon>Eukaryota</taxon>
        <taxon>Fungi</taxon>
        <taxon>Dikarya</taxon>
        <taxon>Basidiomycota</taxon>
        <taxon>Agaricomycotina</taxon>
        <taxon>Tremellomycetes</taxon>
        <taxon>Trichosporonales</taxon>
        <taxon>Trichosporonaceae</taxon>
        <taxon>Cutaneotrichosporon</taxon>
    </lineage>
</organism>
<evidence type="ECO:0000313" key="15">
    <source>
        <dbReference type="Proteomes" id="UP001233271"/>
    </source>
</evidence>
<keyword evidence="6" id="KW-0256">Endoplasmic reticulum</keyword>
<evidence type="ECO:0000256" key="1">
    <source>
        <dbReference type="ARBA" id="ARBA00004406"/>
    </source>
</evidence>
<evidence type="ECO:0000256" key="5">
    <source>
        <dbReference type="ARBA" id="ARBA00022448"/>
    </source>
</evidence>
<evidence type="ECO:0000256" key="12">
    <source>
        <dbReference type="ARBA" id="ARBA00024631"/>
    </source>
</evidence>
<feature type="region of interest" description="Disordered" evidence="13">
    <location>
        <begin position="807"/>
        <end position="843"/>
    </location>
</feature>
<keyword evidence="7" id="KW-0072">Autophagy</keyword>
<keyword evidence="9" id="KW-0472">Membrane</keyword>
<proteinExistence type="inferred from homology"/>
<keyword evidence="8" id="KW-0445">Lipid transport</keyword>
<feature type="region of interest" description="Disordered" evidence="13">
    <location>
        <begin position="478"/>
        <end position="499"/>
    </location>
</feature>
<dbReference type="KEGG" id="ccac:CcaHIS019_0508760"/>
<evidence type="ECO:0000256" key="11">
    <source>
        <dbReference type="ARBA" id="ARBA00024615"/>
    </source>
</evidence>
<comment type="catalytic activity">
    <reaction evidence="11">
        <text>a 1,2-diacyl-sn-glycero-3-phosphoethanolamine(in) = a 1,2-diacyl-sn-glycero-3-phosphoethanolamine(out)</text>
        <dbReference type="Rhea" id="RHEA:38895"/>
        <dbReference type="ChEBI" id="CHEBI:64612"/>
    </reaction>
</comment>
<dbReference type="InterPro" id="IPR026849">
    <property type="entry name" value="ATG2"/>
</dbReference>
<comment type="catalytic activity">
    <reaction evidence="12">
        <text>a 1,2-diacyl-sn-glycero-3-phosphocholine(in) = a 1,2-diacyl-sn-glycero-3-phosphocholine(out)</text>
        <dbReference type="Rhea" id="RHEA:38571"/>
        <dbReference type="ChEBI" id="CHEBI:57643"/>
    </reaction>
</comment>
<dbReference type="GeneID" id="85497118"/>
<feature type="compositionally biased region" description="Polar residues" evidence="13">
    <location>
        <begin position="437"/>
        <end position="449"/>
    </location>
</feature>
<dbReference type="Proteomes" id="UP001233271">
    <property type="component" value="Chromosome 5"/>
</dbReference>
<accession>A0AA48L794</accession>
<dbReference type="GO" id="GO:0034045">
    <property type="term" value="C:phagophore assembly site membrane"/>
    <property type="evidence" value="ECO:0007669"/>
    <property type="project" value="UniProtKB-SubCell"/>
</dbReference>
<reference evidence="14" key="1">
    <citation type="journal article" date="2023" name="BMC Genomics">
        <title>Chromosome-level genome assemblies of Cutaneotrichosporon spp. (Trichosporonales, Basidiomycota) reveal imbalanced evolution between nucleotide sequences and chromosome synteny.</title>
        <authorList>
            <person name="Kobayashi Y."/>
            <person name="Kayamori A."/>
            <person name="Aoki K."/>
            <person name="Shiwa Y."/>
            <person name="Matsutani M."/>
            <person name="Fujita N."/>
            <person name="Sugita T."/>
            <person name="Iwasaki W."/>
            <person name="Tanaka N."/>
            <person name="Takashima M."/>
        </authorList>
    </citation>
    <scope>NUCLEOTIDE SEQUENCE</scope>
    <source>
        <strain evidence="14">HIS019</strain>
    </source>
</reference>
<evidence type="ECO:0000256" key="6">
    <source>
        <dbReference type="ARBA" id="ARBA00022824"/>
    </source>
</evidence>
<dbReference type="EMBL" id="AP028216">
    <property type="protein sequence ID" value="BEI93248.1"/>
    <property type="molecule type" value="Genomic_DNA"/>
</dbReference>
<comment type="subcellular location">
    <subcellularLocation>
        <location evidence="1">Endoplasmic reticulum membrane</location>
        <topology evidence="1">Peripheral membrane protein</topology>
    </subcellularLocation>
    <subcellularLocation>
        <location evidence="2">Preautophagosomal structure membrane</location>
        <topology evidence="2">Peripheral membrane protein</topology>
    </subcellularLocation>
</comment>
<dbReference type="GO" id="GO:0061908">
    <property type="term" value="C:phagophore"/>
    <property type="evidence" value="ECO:0007669"/>
    <property type="project" value="TreeGrafter"/>
</dbReference>
<dbReference type="GO" id="GO:0034727">
    <property type="term" value="P:piecemeal microautophagy of the nucleus"/>
    <property type="evidence" value="ECO:0007669"/>
    <property type="project" value="TreeGrafter"/>
</dbReference>
<evidence type="ECO:0000256" key="13">
    <source>
        <dbReference type="SAM" id="MobiDB-lite"/>
    </source>
</evidence>
<feature type="region of interest" description="Disordered" evidence="13">
    <location>
        <begin position="323"/>
        <end position="343"/>
    </location>
</feature>
<dbReference type="PANTHER" id="PTHR13190:SF1">
    <property type="entry name" value="AUTOPHAGY-RELATED 2, ISOFORM A"/>
    <property type="match status" value="1"/>
</dbReference>
<evidence type="ECO:0000256" key="10">
    <source>
        <dbReference type="ARBA" id="ARBA00024479"/>
    </source>
</evidence>
<evidence type="ECO:0000256" key="7">
    <source>
        <dbReference type="ARBA" id="ARBA00023006"/>
    </source>
</evidence>
<name>A0AA48L794_9TREE</name>
<feature type="compositionally biased region" description="Polar residues" evidence="13">
    <location>
        <begin position="325"/>
        <end position="343"/>
    </location>
</feature>
<dbReference type="GO" id="GO:0043495">
    <property type="term" value="F:protein-membrane adaptor activity"/>
    <property type="evidence" value="ECO:0007669"/>
    <property type="project" value="TreeGrafter"/>
</dbReference>
<keyword evidence="15" id="KW-1185">Reference proteome</keyword>
<gene>
    <name evidence="14" type="primary">ATG2</name>
    <name evidence="14" type="ORF">CcaverHIS019_0508760</name>
</gene>
<dbReference type="GO" id="GO:0006869">
    <property type="term" value="P:lipid transport"/>
    <property type="evidence" value="ECO:0007669"/>
    <property type="project" value="UniProtKB-KW"/>
</dbReference>
<dbReference type="GO" id="GO:0061723">
    <property type="term" value="P:glycophagy"/>
    <property type="evidence" value="ECO:0007669"/>
    <property type="project" value="TreeGrafter"/>
</dbReference>
<evidence type="ECO:0000256" key="3">
    <source>
        <dbReference type="ARBA" id="ARBA00009714"/>
    </source>
</evidence>
<dbReference type="GO" id="GO:0000422">
    <property type="term" value="P:autophagy of mitochondrion"/>
    <property type="evidence" value="ECO:0007669"/>
    <property type="project" value="TreeGrafter"/>
</dbReference>
<dbReference type="GO" id="GO:0032266">
    <property type="term" value="F:phosphatidylinositol-3-phosphate binding"/>
    <property type="evidence" value="ECO:0007669"/>
    <property type="project" value="TreeGrafter"/>
</dbReference>
<dbReference type="GO" id="GO:0005789">
    <property type="term" value="C:endoplasmic reticulum membrane"/>
    <property type="evidence" value="ECO:0007669"/>
    <property type="project" value="UniProtKB-SubCell"/>
</dbReference>
<comment type="catalytic activity">
    <reaction evidence="10">
        <text>a 1,2-diacyl-sn-glycero-3-phospho-L-serine(in) = a 1,2-diacyl-sn-glycero-3-phospho-L-serine(out)</text>
        <dbReference type="Rhea" id="RHEA:38663"/>
        <dbReference type="ChEBI" id="CHEBI:57262"/>
    </reaction>
</comment>
<dbReference type="GO" id="GO:0000045">
    <property type="term" value="P:autophagosome assembly"/>
    <property type="evidence" value="ECO:0007669"/>
    <property type="project" value="TreeGrafter"/>
</dbReference>
<dbReference type="RefSeq" id="XP_060458513.1">
    <property type="nucleotide sequence ID" value="XM_060602083.1"/>
</dbReference>
<keyword evidence="5" id="KW-0813">Transport</keyword>
<sequence>MWFPSFLTIPVSNLLPSISLPANIQRRFLSYVLKRALGRFFIASGFDVERIQAQLGEGRVDLERLEVNIDEINALIPAGLPFTVTGGEVAKVSARVPFPNLWSDPLALTVDSVVLDVSLAPTKRRRGPVSTGSHHIDLASSVTSAAGDFLHDELDAFEGAELDRTIRESLILNDTLRDEIPGAFPPFTSSDGGGSPAAVESTTVLASLVERVLARLQCHVRNVRLRVRYEHNDLAGVLELRVGEVRYADETPETVTGAQKTVRAVRLSSVGVYLLPLPKEDKMVQPVQLSRMTSASSFDSSLSDDDEYQDMIMSQAVADLRVSSPGPQALSTPSTASVRSNAGSGMYRSAAGSDMFQSAQGSGMFQSARGSGMFKSAMSTTSGRSIYHSFVEEPEAAQSVSASRQELPADPFGSSPQSPQVEETHYPEPVPVMEPSNAGSAHTSRSATPVASHDPEETLLLSFGTEDIVLRMTTARTMPPSSRDWARDPDSPMAMPRVVDTPRAPIPSIRIDVSVGMIAAALLPSHTGFLLSLAQAALAQAGSGQPSAPPANIDPPIVQPKFDAEVRIKGLYVSLAYDLSDPSAEYSDLVEQYFLRPASVYLPIGHLRVKLEDMVATYAVPAALNRPVRKQTSSRRRSTAGTRGAALNISVSTVSVFEYLASAESGDDEPPGGTFPVLIFDANLPKQYELPPGAPSSLLSTNSRTPANLTAFPQFDSVDWRNAGLQKPGTEKAWRVRPRNKGILRGGPVASPEPAAAAIAIRKDMDDREPANVELLPVHVFVDLSLVERLLPFLCSLAPIVQSSSEHPTSTAAHVNPRPLASLRPVEDPPQFGRRGSMTPPPRVLMTLRCPMIRLDIRCPAPPNRRGSWGDGAHLRSGIVTLDIHDLNVRVAEDKPDARRHPSSDISGGINVEFQKIVLLFSRVPEQRSSAFLVIGPLAPEEGDEGVLLPMVNVRSEITPMTGVKTQSVTCKIPCVQAKIRQPTVEGLQFFADDMTHWLDGAFGDGSATRPRDDLKMIGSRFFGSKASSSASSSGDYDEEDDFGSATLFRLAVSEVEIALLVPKVNGVAESSAATERILSLRGSDMDVKLESNSTNKQETSVTLTAMDVDLFHIAEPGSEPHRLFGRTSPLNYSTHTQPLINLRFSSITHEDRTKATGIRLTTNASTVYVTRDLEWVHDLALYAKTPEGVFEDVVPSEVTRISLHVYDCSVHVSAPTMSGALLVVMTAIEVRSAMVSESDENTIDIGASGLYLLAIDDCDSATALQHHSKSLEAWKRAGYAQLVELVVLDGQVVRSSIPNSTLIDIQNSQMRVTACADSFATLGALAGDLSKLFPAPPEPPVPPKRTMALEKSIDVFASVDLNAFGQAPDVIAGADMIDDDLPTNLDYLDHAAGAKAAVDRHTGESLRSWETPDEAPHIQNDLGGGTIKILMQEPFDEEPDYWNSLPVLKNGVETRIGTLRVQVHNCSLSVFLHDGYDWQKTRKTIEEEIKVMRRQLEKIRQLLASGQKADASVDITSSVLFNSVYIGLDGREDMDSTQLIAAIDEELLDLEPADSETASSWQTFPDPGAGVHPAPVQRKSHVRLRGKRLTRSRKGQIEFSVNGLRTDIDAYGVDDATSSRIHTTVQSLEILDHIKTSTWKKFLTEMKADSRGNVRETDADMVRVEITNVRPNLPSTDEEIRVRAKILPLRLHVDQDALDFLKHFFSFKPPGEGVVEAGPPKAEPFFQYVEIFPIELKLDYKPKRVDYSALRQGRTIELMNFFHFEGAEMTLRHVTLSGVTGGARLGDMLQDIWTPDVKSNQLADVISGVSPIRSVVNVGSGVADLILLPIEQYRKDGRIARGVQRGTNSFVRSTAMEMMKLGARLATGTQVVLERAEGVLGPKMGDSVIVEATDTESDEEGQHSRYRNQPTDVREGVKAAYASLSSNINSAAQTILAVPMEVYERAGDDGPLRTVVRAVPIAVLKPMIGASEAVSKTLWGLRNSLDPEGRREQGDKYK</sequence>
<evidence type="ECO:0000256" key="9">
    <source>
        <dbReference type="ARBA" id="ARBA00023136"/>
    </source>
</evidence>
<protein>
    <recommendedName>
        <fullName evidence="4">Autophagy-related protein 2</fullName>
    </recommendedName>
</protein>
<comment type="similarity">
    <text evidence="3">Belongs to the ATG2 family.</text>
</comment>